<protein>
    <submittedName>
        <fullName evidence="8">PEGA domain-containing protein</fullName>
    </submittedName>
</protein>
<feature type="region of interest" description="Disordered" evidence="5">
    <location>
        <begin position="173"/>
        <end position="235"/>
    </location>
</feature>
<dbReference type="Pfam" id="PF00069">
    <property type="entry name" value="Pkinase"/>
    <property type="match status" value="1"/>
</dbReference>
<dbReference type="SMART" id="SM00220">
    <property type="entry name" value="S_TKc"/>
    <property type="match status" value="1"/>
</dbReference>
<keyword evidence="1" id="KW-0808">Transferase</keyword>
<keyword evidence="2" id="KW-0547">Nucleotide-binding</keyword>
<evidence type="ECO:0000256" key="2">
    <source>
        <dbReference type="ARBA" id="ARBA00022741"/>
    </source>
</evidence>
<comment type="caution">
    <text evidence="8">The sequence shown here is derived from an EMBL/GenBank/DDBJ whole genome shotgun (WGS) entry which is preliminary data.</text>
</comment>
<dbReference type="PANTHER" id="PTHR43289:SF6">
    <property type="entry name" value="SERINE_THREONINE-PROTEIN KINASE NEKL-3"/>
    <property type="match status" value="1"/>
</dbReference>
<name>A0A848D6T0_9EURY</name>
<dbReference type="Gene3D" id="1.10.510.10">
    <property type="entry name" value="Transferase(Phosphotransferase) domain 1"/>
    <property type="match status" value="1"/>
</dbReference>
<dbReference type="PROSITE" id="PS00108">
    <property type="entry name" value="PROTEIN_KINASE_ST"/>
    <property type="match status" value="1"/>
</dbReference>
<dbReference type="CDD" id="cd14014">
    <property type="entry name" value="STKc_PknB_like"/>
    <property type="match status" value="1"/>
</dbReference>
<keyword evidence="3" id="KW-0418">Kinase</keyword>
<evidence type="ECO:0000256" key="6">
    <source>
        <dbReference type="SAM" id="Phobius"/>
    </source>
</evidence>
<dbReference type="InterPro" id="IPR008271">
    <property type="entry name" value="Ser/Thr_kinase_AS"/>
</dbReference>
<dbReference type="InterPro" id="IPR000719">
    <property type="entry name" value="Prot_kinase_dom"/>
</dbReference>
<evidence type="ECO:0000256" key="3">
    <source>
        <dbReference type="ARBA" id="ARBA00022777"/>
    </source>
</evidence>
<feature type="compositionally biased region" description="Low complexity" evidence="5">
    <location>
        <begin position="224"/>
        <end position="235"/>
    </location>
</feature>
<dbReference type="SUPFAM" id="SSF56112">
    <property type="entry name" value="Protein kinase-like (PK-like)"/>
    <property type="match status" value="1"/>
</dbReference>
<dbReference type="GO" id="GO:0004674">
    <property type="term" value="F:protein serine/threonine kinase activity"/>
    <property type="evidence" value="ECO:0007669"/>
    <property type="project" value="TreeGrafter"/>
</dbReference>
<dbReference type="PANTHER" id="PTHR43289">
    <property type="entry name" value="MITOGEN-ACTIVATED PROTEIN KINASE KINASE KINASE 20-RELATED"/>
    <property type="match status" value="1"/>
</dbReference>
<dbReference type="Proteomes" id="UP000606580">
    <property type="component" value="Unassembled WGS sequence"/>
</dbReference>
<dbReference type="Gene3D" id="2.60.40.1120">
    <property type="entry name" value="Carboxypeptidase-like, regulatory domain"/>
    <property type="match status" value="1"/>
</dbReference>
<evidence type="ECO:0000256" key="5">
    <source>
        <dbReference type="SAM" id="MobiDB-lite"/>
    </source>
</evidence>
<dbReference type="InterPro" id="IPR013229">
    <property type="entry name" value="PEGA"/>
</dbReference>
<accession>A0A848D6T0</accession>
<reference evidence="8" key="1">
    <citation type="journal article" date="2020" name="MBio">
        <title>'Candidatus Ethanoperedens,' a Thermophilic Genus of Archaea Mediating the Anaerobic Oxidation of Ethane.</title>
        <authorList>
            <person name="Hahn C.J."/>
            <person name="Laso-Perez R."/>
            <person name="Vulcano F."/>
            <person name="Vaziourakis K.M."/>
            <person name="Stokke R."/>
            <person name="Steen I.H."/>
            <person name="Teske A."/>
            <person name="Boetius A."/>
            <person name="Liebeke M."/>
            <person name="Amann R."/>
            <person name="Knittel K."/>
            <person name="Wegener G."/>
        </authorList>
    </citation>
    <scope>NUCLEOTIDE SEQUENCE</scope>
    <source>
        <strain evidence="8">GoM-Arc1-LC-WB58</strain>
    </source>
</reference>
<feature type="domain" description="Protein kinase" evidence="7">
    <location>
        <begin position="242"/>
        <end position="492"/>
    </location>
</feature>
<dbReference type="AlphaFoldDB" id="A0A848D6T0"/>
<keyword evidence="4" id="KW-0067">ATP-binding</keyword>
<proteinExistence type="predicted"/>
<evidence type="ECO:0000313" key="8">
    <source>
        <dbReference type="EMBL" id="NMG82596.1"/>
    </source>
</evidence>
<evidence type="ECO:0000313" key="9">
    <source>
        <dbReference type="Proteomes" id="UP000606580"/>
    </source>
</evidence>
<dbReference type="GO" id="GO:0005524">
    <property type="term" value="F:ATP binding"/>
    <property type="evidence" value="ECO:0007669"/>
    <property type="project" value="UniProtKB-KW"/>
</dbReference>
<evidence type="ECO:0000256" key="4">
    <source>
        <dbReference type="ARBA" id="ARBA00022840"/>
    </source>
</evidence>
<evidence type="ECO:0000256" key="1">
    <source>
        <dbReference type="ARBA" id="ARBA00022679"/>
    </source>
</evidence>
<dbReference type="Pfam" id="PF08308">
    <property type="entry name" value="PEGA"/>
    <property type="match status" value="2"/>
</dbReference>
<dbReference type="InterPro" id="IPR011009">
    <property type="entry name" value="Kinase-like_dom_sf"/>
</dbReference>
<dbReference type="PROSITE" id="PS50011">
    <property type="entry name" value="PROTEIN_KINASE_DOM"/>
    <property type="match status" value="1"/>
</dbReference>
<feature type="compositionally biased region" description="Low complexity" evidence="5">
    <location>
        <begin position="187"/>
        <end position="200"/>
    </location>
</feature>
<keyword evidence="6" id="KW-0472">Membrane</keyword>
<dbReference type="EMBL" id="WNEG01000007">
    <property type="protein sequence ID" value="NMG82596.1"/>
    <property type="molecule type" value="Genomic_DNA"/>
</dbReference>
<keyword evidence="6" id="KW-0812">Transmembrane</keyword>
<gene>
    <name evidence="8" type="ORF">GIS02_00090</name>
</gene>
<feature type="non-terminal residue" evidence="8">
    <location>
        <position position="1"/>
    </location>
</feature>
<feature type="transmembrane region" description="Helical" evidence="6">
    <location>
        <begin position="143"/>
        <end position="164"/>
    </location>
</feature>
<keyword evidence="6" id="KW-1133">Transmembrane helix</keyword>
<organism evidence="8 9">
    <name type="scientific">Candidatus Ethanoperedens thermophilum</name>
    <dbReference type="NCBI Taxonomy" id="2766897"/>
    <lineage>
        <taxon>Archaea</taxon>
        <taxon>Methanobacteriati</taxon>
        <taxon>Methanobacteriota</taxon>
        <taxon>Stenosarchaea group</taxon>
        <taxon>Methanomicrobia</taxon>
        <taxon>Methanosarcinales</taxon>
        <taxon>Methanosarcinales incertae sedis</taxon>
        <taxon>GOM Arc I cluster</taxon>
        <taxon>Candidatus Ethanoperedens</taxon>
    </lineage>
</organism>
<sequence>SVSSTPSGASIYLDGAYKGTTPKTIRSVPIGSHTVGISKEGYHDETKSVSVKQDQTTSVAVHLTLQTGSIDIVGPDGASVYLDDVYKGTAPTTISNIPVGTYKITVEKFGYTTWRQTVNVRSRSAVTVTPDMVFLPMVTYNSVPLGAIAIVCIVLILLVFLWLFRWRKRKKSAQQTTSARKPESEPKTSTSTPLSPSSEPTSPPEPVPDQTPPPTSEPIPPSDFTPRPTTPTTFPPELVHLYSDPVYAGKGGFARVFKAKRKSDNKTVAVKIPISLDEGTGRSFLREITSWQRLCHENIITLYDANILPIPYLEMEYADSGSLDQMNKPVSIESASEIILGIAEGLAYSHEQGVIHRDLKPMNVLLTKDFTPKISDWGLSKIVAESRTSSVYGFTPLYASPEQVSPKKFGKPDERTDIYQLGVIFYELLTGRTPFEGDDLVEVSTAIATEEPEPPSELNPEAEIIDPIILKCLAKKKEDRYQNITELQDDLASSLKTQLKESLRMSGSEQNMKRSAFYCAEICLIHARLDEIDDVMTYLKDMQNYASEEVKIDVAELLKELECRKGMSSEEKISEEFVGRLKNLLHQVRMGR</sequence>
<feature type="compositionally biased region" description="Pro residues" evidence="5">
    <location>
        <begin position="201"/>
        <end position="223"/>
    </location>
</feature>
<evidence type="ECO:0000259" key="7">
    <source>
        <dbReference type="PROSITE" id="PS50011"/>
    </source>
</evidence>